<evidence type="ECO:0000259" key="10">
    <source>
        <dbReference type="Pfam" id="PF21088"/>
    </source>
</evidence>
<evidence type="ECO:0000313" key="12">
    <source>
        <dbReference type="EMBL" id="MBJ3786679.1"/>
    </source>
</evidence>
<feature type="transmembrane region" description="Helical" evidence="8">
    <location>
        <begin position="240"/>
        <end position="260"/>
    </location>
</feature>
<keyword evidence="4 8" id="KW-0812">Transmembrane</keyword>
<evidence type="ECO:0000313" key="13">
    <source>
        <dbReference type="Proteomes" id="UP000602124"/>
    </source>
</evidence>
<dbReference type="Pfam" id="PF25392">
    <property type="entry name" value="MS_channel_TM1"/>
    <property type="match status" value="1"/>
</dbReference>
<dbReference type="Proteomes" id="UP000602124">
    <property type="component" value="Unassembled WGS sequence"/>
</dbReference>
<feature type="transmembrane region" description="Helical" evidence="8">
    <location>
        <begin position="484"/>
        <end position="507"/>
    </location>
</feature>
<dbReference type="RefSeq" id="WP_198877886.1">
    <property type="nucleotide sequence ID" value="NZ_JAEKMH010000005.1"/>
</dbReference>
<evidence type="ECO:0000256" key="1">
    <source>
        <dbReference type="ARBA" id="ARBA00004651"/>
    </source>
</evidence>
<feature type="domain" description="Mechanosensitive ion channel transmembrane helices 2/3" evidence="10">
    <location>
        <begin position="531"/>
        <end position="571"/>
    </location>
</feature>
<feature type="transmembrane region" description="Helical" evidence="8">
    <location>
        <begin position="202"/>
        <end position="228"/>
    </location>
</feature>
<evidence type="ECO:0000256" key="6">
    <source>
        <dbReference type="ARBA" id="ARBA00023136"/>
    </source>
</evidence>
<dbReference type="PANTHER" id="PTHR30460">
    <property type="entry name" value="MODERATE CONDUCTANCE MECHANOSENSITIVE CHANNEL YBIO"/>
    <property type="match status" value="1"/>
</dbReference>
<dbReference type="InterPro" id="IPR010920">
    <property type="entry name" value="LSM_dom_sf"/>
</dbReference>
<dbReference type="SUPFAM" id="SSF82861">
    <property type="entry name" value="Mechanosensitive channel protein MscS (YggB), transmembrane region"/>
    <property type="match status" value="1"/>
</dbReference>
<evidence type="ECO:0000256" key="5">
    <source>
        <dbReference type="ARBA" id="ARBA00022989"/>
    </source>
</evidence>
<dbReference type="InterPro" id="IPR045276">
    <property type="entry name" value="YbiO_bact"/>
</dbReference>
<dbReference type="Gene3D" id="2.30.30.60">
    <property type="match status" value="1"/>
</dbReference>
<feature type="region of interest" description="Disordered" evidence="7">
    <location>
        <begin position="80"/>
        <end position="99"/>
    </location>
</feature>
<dbReference type="InterPro" id="IPR011066">
    <property type="entry name" value="MscS_channel_C_sf"/>
</dbReference>
<keyword evidence="5 8" id="KW-1133">Transmembrane helix</keyword>
<keyword evidence="13" id="KW-1185">Reference proteome</keyword>
<dbReference type="SUPFAM" id="SSF50182">
    <property type="entry name" value="Sm-like ribonucleoproteins"/>
    <property type="match status" value="1"/>
</dbReference>
<evidence type="ECO:0000259" key="9">
    <source>
        <dbReference type="Pfam" id="PF00924"/>
    </source>
</evidence>
<dbReference type="InterPro" id="IPR057485">
    <property type="entry name" value="YbiO-like_TM1"/>
</dbReference>
<sequence length="762" mass="81414">MFRHLMGLMLLIRTLFLALVMLLPAWAQEAPPSVAAGDSLAGSSSEPSANAGSDAAIQDLIGILEDDQARARLIETLKQSAGTEGATAPTEAPAEAVAPADASSDVTIAPQLAEYTQGVAEGAATNIRALGVALDNMLDVLTGQTPVNWAKLGDFAINIGLVVAGLFGTYIVLRLLSEAIARRMVAKSDADGLSWPRKVRGLLPLFLMDLASVGIALVVGGLLALYTGTTPDGQMTPNEALLLGAFLIVETSQLVFRMLLVPRNPALRLLPITDYNAAYWSFWMERLISLVGYTFLFVAPMLAQVFSPAAGIAAQVLIMGTALTVVIVIILQNRDEVRAWLNDAAIRSKGDGLARFLGILGAQWHVLAIVYLLVLFVVWFANPYGTLPFMLGATVQSLIAVGVGSLVLWFIGRFVTAGLSLPPDVKERLPSLETRLKSFVPGVMMAIRWFVMAGVVIAVGQAWGLLDFVGWLSTDEGISVSGSIVSAALIILITIVLYVVVASWVEYRLKSREGKAPTAREKTLLNLFKNAFTIVLAGFGLMLALAQIGVNIAPLLAGAGVVGLAIGFGAQKLVQDIITGIFIQFENIMNEGDVVEVAGKSGVVEKLTIRSVTIRDMSGTVHLIPFSSADQVSNMMRGFSFYVSEVEIDYDSDIEAAKQAMRDAFAKVMENQEFSDVILDDLDLQGLTAITPTSVTLRSRIKTLAGKQWGPGRFYSELLMHLFAERGIDTPTSKVRYVPGRGEAKGPEPLPPPSPPPPPAGA</sequence>
<comment type="subcellular location">
    <subcellularLocation>
        <location evidence="1">Cell membrane</location>
        <topology evidence="1">Multi-pass membrane protein</topology>
    </subcellularLocation>
</comment>
<keyword evidence="6 8" id="KW-0472">Membrane</keyword>
<dbReference type="EMBL" id="JAEKMH010000005">
    <property type="protein sequence ID" value="MBJ3786679.1"/>
    <property type="molecule type" value="Genomic_DNA"/>
</dbReference>
<accession>A0A934MSQ5</accession>
<dbReference type="InterPro" id="IPR006685">
    <property type="entry name" value="MscS_channel_2nd"/>
</dbReference>
<comment type="similarity">
    <text evidence="2">Belongs to the MscS (TC 1.A.23) family.</text>
</comment>
<evidence type="ECO:0000256" key="3">
    <source>
        <dbReference type="ARBA" id="ARBA00022475"/>
    </source>
</evidence>
<name>A0A934MSQ5_9HYPH</name>
<feature type="transmembrane region" description="Helical" evidence="8">
    <location>
        <begin position="287"/>
        <end position="306"/>
    </location>
</feature>
<feature type="transmembrane region" description="Helical" evidence="8">
    <location>
        <begin position="552"/>
        <end position="570"/>
    </location>
</feature>
<comment type="caution">
    <text evidence="12">The sequence shown here is derived from an EMBL/GenBank/DDBJ whole genome shotgun (WGS) entry which is preliminary data.</text>
</comment>
<feature type="compositionally biased region" description="Pro residues" evidence="7">
    <location>
        <begin position="748"/>
        <end position="762"/>
    </location>
</feature>
<dbReference type="Gene3D" id="1.10.287.1260">
    <property type="match status" value="1"/>
</dbReference>
<reference evidence="12" key="1">
    <citation type="submission" date="2020-12" db="EMBL/GenBank/DDBJ databases">
        <title>Devosia sp. MSA67 isolated from Mo River.</title>
        <authorList>
            <person name="Ma F."/>
            <person name="Zi Z."/>
        </authorList>
    </citation>
    <scope>NUCLEOTIDE SEQUENCE</scope>
    <source>
        <strain evidence="12">MSA67</strain>
    </source>
</reference>
<evidence type="ECO:0000256" key="8">
    <source>
        <dbReference type="SAM" id="Phobius"/>
    </source>
</evidence>
<dbReference type="GO" id="GO:0005886">
    <property type="term" value="C:plasma membrane"/>
    <property type="evidence" value="ECO:0007669"/>
    <property type="project" value="UniProtKB-SubCell"/>
</dbReference>
<dbReference type="SUPFAM" id="SSF82689">
    <property type="entry name" value="Mechanosensitive channel protein MscS (YggB), C-terminal domain"/>
    <property type="match status" value="1"/>
</dbReference>
<dbReference type="PANTHER" id="PTHR30460:SF0">
    <property type="entry name" value="MODERATE CONDUCTANCE MECHANOSENSITIVE CHANNEL YBIO"/>
    <property type="match status" value="1"/>
</dbReference>
<feature type="domain" description="Mechanosensitive ion channel MscS" evidence="9">
    <location>
        <begin position="573"/>
        <end position="628"/>
    </location>
</feature>
<feature type="transmembrane region" description="Helical" evidence="8">
    <location>
        <begin position="387"/>
        <end position="411"/>
    </location>
</feature>
<dbReference type="Gene3D" id="3.30.70.100">
    <property type="match status" value="1"/>
</dbReference>
<feature type="transmembrane region" description="Helical" evidence="8">
    <location>
        <begin position="527"/>
        <end position="546"/>
    </location>
</feature>
<feature type="transmembrane region" description="Helical" evidence="8">
    <location>
        <begin position="352"/>
        <end position="381"/>
    </location>
</feature>
<dbReference type="Pfam" id="PF00924">
    <property type="entry name" value="MS_channel_2nd"/>
    <property type="match status" value="1"/>
</dbReference>
<evidence type="ECO:0000256" key="7">
    <source>
        <dbReference type="SAM" id="MobiDB-lite"/>
    </source>
</evidence>
<dbReference type="InterPro" id="IPR049142">
    <property type="entry name" value="MS_channel_1st"/>
</dbReference>
<feature type="region of interest" description="Disordered" evidence="7">
    <location>
        <begin position="733"/>
        <end position="762"/>
    </location>
</feature>
<keyword evidence="3" id="KW-1003">Cell membrane</keyword>
<dbReference type="AlphaFoldDB" id="A0A934MSQ5"/>
<dbReference type="Pfam" id="PF21088">
    <property type="entry name" value="MS_channel_1st"/>
    <property type="match status" value="1"/>
</dbReference>
<feature type="transmembrane region" description="Helical" evidence="8">
    <location>
        <begin position="155"/>
        <end position="176"/>
    </location>
</feature>
<feature type="transmembrane region" description="Helical" evidence="8">
    <location>
        <begin position="312"/>
        <end position="331"/>
    </location>
</feature>
<protein>
    <submittedName>
        <fullName evidence="12">Mechanosensitive ion channel</fullName>
    </submittedName>
</protein>
<evidence type="ECO:0000256" key="2">
    <source>
        <dbReference type="ARBA" id="ARBA00008017"/>
    </source>
</evidence>
<proteinExistence type="inferred from homology"/>
<feature type="domain" description="Moderate conductance mechanosensitive channel YbiO-like transmembrane helix 1" evidence="11">
    <location>
        <begin position="393"/>
        <end position="471"/>
    </location>
</feature>
<dbReference type="GO" id="GO:0008381">
    <property type="term" value="F:mechanosensitive monoatomic ion channel activity"/>
    <property type="evidence" value="ECO:0007669"/>
    <property type="project" value="InterPro"/>
</dbReference>
<evidence type="ECO:0000259" key="11">
    <source>
        <dbReference type="Pfam" id="PF25392"/>
    </source>
</evidence>
<gene>
    <name evidence="12" type="ORF">JEQ47_18280</name>
</gene>
<feature type="transmembrane region" description="Helical" evidence="8">
    <location>
        <begin position="445"/>
        <end position="464"/>
    </location>
</feature>
<evidence type="ECO:0000256" key="4">
    <source>
        <dbReference type="ARBA" id="ARBA00022692"/>
    </source>
</evidence>
<dbReference type="InterPro" id="IPR011014">
    <property type="entry name" value="MscS_channel_TM-2"/>
</dbReference>
<organism evidence="12 13">
    <name type="scientific">Devosia sediminis</name>
    <dbReference type="NCBI Taxonomy" id="2798801"/>
    <lineage>
        <taxon>Bacteria</taxon>
        <taxon>Pseudomonadati</taxon>
        <taxon>Pseudomonadota</taxon>
        <taxon>Alphaproteobacteria</taxon>
        <taxon>Hyphomicrobiales</taxon>
        <taxon>Devosiaceae</taxon>
        <taxon>Devosia</taxon>
    </lineage>
</organism>
<dbReference type="InterPro" id="IPR023408">
    <property type="entry name" value="MscS_beta-dom_sf"/>
</dbReference>